<dbReference type="AlphaFoldDB" id="A0A1X7VG09"/>
<keyword evidence="1" id="KW-0812">Transmembrane</keyword>
<protein>
    <submittedName>
        <fullName evidence="2">Uncharacterized protein</fullName>
    </submittedName>
</protein>
<keyword evidence="1" id="KW-1133">Transmembrane helix</keyword>
<keyword evidence="1" id="KW-0472">Membrane</keyword>
<proteinExistence type="predicted"/>
<organism evidence="2">
    <name type="scientific">Amphimedon queenslandica</name>
    <name type="common">Sponge</name>
    <dbReference type="NCBI Taxonomy" id="400682"/>
    <lineage>
        <taxon>Eukaryota</taxon>
        <taxon>Metazoa</taxon>
        <taxon>Porifera</taxon>
        <taxon>Demospongiae</taxon>
        <taxon>Heteroscleromorpha</taxon>
        <taxon>Haplosclerida</taxon>
        <taxon>Niphatidae</taxon>
        <taxon>Amphimedon</taxon>
    </lineage>
</organism>
<sequence length="57" mass="6600">MRLQVRIPLWAEVFLIFFQDPNTILGNRRPGFSLRKYGTLILVICNSILLCLYGSND</sequence>
<feature type="transmembrane region" description="Helical" evidence="1">
    <location>
        <begin position="37"/>
        <end position="55"/>
    </location>
</feature>
<evidence type="ECO:0000313" key="2">
    <source>
        <dbReference type="EnsemblMetazoa" id="Aqu2.1.38913_001"/>
    </source>
</evidence>
<evidence type="ECO:0000256" key="1">
    <source>
        <dbReference type="SAM" id="Phobius"/>
    </source>
</evidence>
<accession>A0A1X7VG09</accession>
<reference evidence="2" key="1">
    <citation type="submission" date="2017-05" db="UniProtKB">
        <authorList>
            <consortium name="EnsemblMetazoa"/>
        </authorList>
    </citation>
    <scope>IDENTIFICATION</scope>
</reference>
<name>A0A1X7VG09_AMPQE</name>
<dbReference type="InParanoid" id="A0A1X7VG09"/>
<dbReference type="EnsemblMetazoa" id="Aqu2.1.38913_001">
    <property type="protein sequence ID" value="Aqu2.1.38913_001"/>
    <property type="gene ID" value="Aqu2.1.38913"/>
</dbReference>